<dbReference type="Gene3D" id="3.20.20.70">
    <property type="entry name" value="Aldolase class I"/>
    <property type="match status" value="1"/>
</dbReference>
<reference evidence="7" key="1">
    <citation type="submission" date="2008-06" db="EMBL/GenBank/DDBJ databases">
        <title>Complete sequence of chromosome of Prosthecochloris aestuarii DSM 271.</title>
        <authorList>
            <consortium name="US DOE Joint Genome Institute"/>
            <person name="Lucas S."/>
            <person name="Copeland A."/>
            <person name="Lapidus A."/>
            <person name="Glavina del Rio T."/>
            <person name="Dalin E."/>
            <person name="Tice H."/>
            <person name="Bruce D."/>
            <person name="Goodwin L."/>
            <person name="Pitluck S."/>
            <person name="Schmutz J."/>
            <person name="Larimer F."/>
            <person name="Land M."/>
            <person name="Hauser L."/>
            <person name="Kyrpides N."/>
            <person name="Anderson I."/>
            <person name="Liu Z."/>
            <person name="Li T."/>
            <person name="Zhao F."/>
            <person name="Overmann J."/>
            <person name="Bryant D.A."/>
            <person name="Richardson P."/>
        </authorList>
    </citation>
    <scope>NUCLEOTIDE SEQUENCE [LARGE SCALE GENOMIC DNA]</scope>
    <source>
        <strain evidence="7">DSM 271</strain>
    </source>
</reference>
<dbReference type="InterPro" id="IPR007197">
    <property type="entry name" value="rSAM"/>
</dbReference>
<dbReference type="InterPro" id="IPR058240">
    <property type="entry name" value="rSAM_sf"/>
</dbReference>
<gene>
    <name evidence="7" type="ordered locus">Paes_0956</name>
</gene>
<dbReference type="SFLD" id="SFLDG01067">
    <property type="entry name" value="SPASM/twitch_domain_containing"/>
    <property type="match status" value="1"/>
</dbReference>
<dbReference type="RefSeq" id="WP_012505536.1">
    <property type="nucleotide sequence ID" value="NC_011059.1"/>
</dbReference>
<evidence type="ECO:0000256" key="5">
    <source>
        <dbReference type="ARBA" id="ARBA00023014"/>
    </source>
</evidence>
<dbReference type="Proteomes" id="UP000002725">
    <property type="component" value="Chromosome"/>
</dbReference>
<dbReference type="NCBIfam" id="TIGR04085">
    <property type="entry name" value="rSAM_more_4Fe4S"/>
    <property type="match status" value="1"/>
</dbReference>
<keyword evidence="8" id="KW-1185">Reference proteome</keyword>
<dbReference type="NCBIfam" id="TIGR04082">
    <property type="entry name" value="rSAM_for_selen"/>
    <property type="match status" value="1"/>
</dbReference>
<evidence type="ECO:0000259" key="6">
    <source>
        <dbReference type="PROSITE" id="PS51918"/>
    </source>
</evidence>
<dbReference type="InterPro" id="IPR023807">
    <property type="entry name" value="Peptide_mod_rSAM"/>
</dbReference>
<dbReference type="GO" id="GO:0046872">
    <property type="term" value="F:metal ion binding"/>
    <property type="evidence" value="ECO:0007669"/>
    <property type="project" value="UniProtKB-KW"/>
</dbReference>
<dbReference type="GO" id="GO:0003824">
    <property type="term" value="F:catalytic activity"/>
    <property type="evidence" value="ECO:0007669"/>
    <property type="project" value="InterPro"/>
</dbReference>
<dbReference type="PROSITE" id="PS51918">
    <property type="entry name" value="RADICAL_SAM"/>
    <property type="match status" value="1"/>
</dbReference>
<evidence type="ECO:0000313" key="7">
    <source>
        <dbReference type="EMBL" id="ACF45999.1"/>
    </source>
</evidence>
<dbReference type="GO" id="GO:0051536">
    <property type="term" value="F:iron-sulfur cluster binding"/>
    <property type="evidence" value="ECO:0007669"/>
    <property type="project" value="UniProtKB-KW"/>
</dbReference>
<dbReference type="InterPro" id="IPR050377">
    <property type="entry name" value="Radical_SAM_PqqE_MftC-like"/>
</dbReference>
<evidence type="ECO:0000256" key="2">
    <source>
        <dbReference type="ARBA" id="ARBA00022691"/>
    </source>
</evidence>
<dbReference type="CDD" id="cd01335">
    <property type="entry name" value="Radical_SAM"/>
    <property type="match status" value="1"/>
</dbReference>
<dbReference type="AlphaFoldDB" id="B4S7G2"/>
<comment type="cofactor">
    <cofactor evidence="1">
        <name>[4Fe-4S] cluster</name>
        <dbReference type="ChEBI" id="CHEBI:49883"/>
    </cofactor>
</comment>
<dbReference type="EMBL" id="CP001108">
    <property type="protein sequence ID" value="ACF45999.1"/>
    <property type="molecule type" value="Genomic_DNA"/>
</dbReference>
<dbReference type="Pfam" id="PF13186">
    <property type="entry name" value="SPASM"/>
    <property type="match status" value="1"/>
</dbReference>
<evidence type="ECO:0000256" key="1">
    <source>
        <dbReference type="ARBA" id="ARBA00001966"/>
    </source>
</evidence>
<protein>
    <submittedName>
        <fullName evidence="7">Radical SAM domain protein</fullName>
    </submittedName>
</protein>
<dbReference type="SUPFAM" id="SSF102114">
    <property type="entry name" value="Radical SAM enzymes"/>
    <property type="match status" value="1"/>
</dbReference>
<dbReference type="eggNOG" id="COG0535">
    <property type="taxonomic scope" value="Bacteria"/>
</dbReference>
<feature type="domain" description="Radical SAM core" evidence="6">
    <location>
        <begin position="202"/>
        <end position="415"/>
    </location>
</feature>
<dbReference type="STRING" id="290512.Paes_0956"/>
<dbReference type="Pfam" id="PF04055">
    <property type="entry name" value="Radical_SAM"/>
    <property type="match status" value="1"/>
</dbReference>
<dbReference type="KEGG" id="paa:Paes_0956"/>
<dbReference type="InterPro" id="IPR023885">
    <property type="entry name" value="4Fe4S-binding_SPASM_dom"/>
</dbReference>
<dbReference type="PANTHER" id="PTHR11228:SF7">
    <property type="entry name" value="PQQA PEPTIDE CYCLASE"/>
    <property type="match status" value="1"/>
</dbReference>
<evidence type="ECO:0000313" key="8">
    <source>
        <dbReference type="Proteomes" id="UP000002725"/>
    </source>
</evidence>
<keyword evidence="3" id="KW-0479">Metal-binding</keyword>
<accession>B4S7G2</accession>
<keyword evidence="4" id="KW-0408">Iron</keyword>
<dbReference type="InterPro" id="IPR013785">
    <property type="entry name" value="Aldolase_TIM"/>
</dbReference>
<keyword evidence="5" id="KW-0411">Iron-sulfur</keyword>
<proteinExistence type="predicted"/>
<dbReference type="SFLD" id="SFLDS00029">
    <property type="entry name" value="Radical_SAM"/>
    <property type="match status" value="1"/>
</dbReference>
<keyword evidence="2" id="KW-0949">S-adenosyl-L-methionine</keyword>
<dbReference type="PANTHER" id="PTHR11228">
    <property type="entry name" value="RADICAL SAM DOMAIN PROTEIN"/>
    <property type="match status" value="1"/>
</dbReference>
<dbReference type="HOGENOM" id="CLU_506919_0_0_10"/>
<evidence type="ECO:0000256" key="4">
    <source>
        <dbReference type="ARBA" id="ARBA00023004"/>
    </source>
</evidence>
<evidence type="ECO:0000256" key="3">
    <source>
        <dbReference type="ARBA" id="ARBA00022723"/>
    </source>
</evidence>
<organism evidence="7 8">
    <name type="scientific">Prosthecochloris aestuarii (strain DSM 271 / SK 413)</name>
    <dbReference type="NCBI Taxonomy" id="290512"/>
    <lineage>
        <taxon>Bacteria</taxon>
        <taxon>Pseudomonadati</taxon>
        <taxon>Chlorobiota</taxon>
        <taxon>Chlorobiia</taxon>
        <taxon>Chlorobiales</taxon>
        <taxon>Chlorobiaceae</taxon>
        <taxon>Prosthecochloris</taxon>
    </lineage>
</organism>
<name>B4S7G2_PROA2</name>
<sequence length="532" mass="59581">MKKLAQRFPHTCRLLGDEHLAMLTCNTDQESGPWPEPRLFGVASSDAYPEPFFGDLSAVESAYDAVRQRTHDLRPPEHGAVINPLLDLVAVRYDVTPFFIEEPHDEITDIPVIEQEGWIVVWKGPVSGRIYVEYADQQMLLVLKLLADGEDALALKGKELLTYLDALDHAARKGIILKAHSLIARDVERSSDDKALSGRFLKASVFTLQWHLTNRCDLHCRHCYDRDQLSPLRLDHARAVLDDFASFCHEKNVRGHICFSGGNPFLYPHFFALYAEAVDRGFATSVLGNVVSGAELERLTALIKPDFYQVSLEGLEPHNDFMRGEGYYRRVLAFLDLLREHGIYSVVMLTLTGSNIDQVIPLAREVSGRADYFTFNRLAQVGEGSDLSLPDKDRYREFLATYLDLADSTPGIGIKDNLFNILRKERDEPYNGGCTGFGCGAAFNFFALLPDGSVHACRKFPSPVGVVPQSRLSELYDSMAAKRYRRGPESCQDCSLAPVCKGCMAVVHGMGLDVFHDRDPFCFFRSEGRGTT</sequence>